<reference evidence="1 2" key="1">
    <citation type="submission" date="2020-06" db="EMBL/GenBank/DDBJ databases">
        <authorList>
            <person name="Li R."/>
            <person name="Bekaert M."/>
        </authorList>
    </citation>
    <scope>NUCLEOTIDE SEQUENCE [LARGE SCALE GENOMIC DNA]</scope>
    <source>
        <strain evidence="2">wild</strain>
    </source>
</reference>
<sequence length="209" mass="24406">MAFHIDHIGLEFEKTGSVCKVPNNPKAKLMYYLQSMCTVLQLDETEHDIKRFTDFENYYSLSNEETAAMVLLCTLLDPVTLNGVCIFHDEDACGNFENEFFKIEANRTRIASARSVMVGNVQVAIKKFMCYKMSWIEENYIEPLTQMIDRIQKANRQPQRRLHQRREQYHSRQRLILDEDYFLSKEIGVAAAVVFCRIYGKTIINGVER</sequence>
<evidence type="ECO:0000313" key="2">
    <source>
        <dbReference type="Proteomes" id="UP000507470"/>
    </source>
</evidence>
<gene>
    <name evidence="1" type="ORF">MCOR_15319</name>
</gene>
<evidence type="ECO:0000313" key="1">
    <source>
        <dbReference type="EMBL" id="CAC5379229.1"/>
    </source>
</evidence>
<dbReference type="OrthoDB" id="661148at2759"/>
<dbReference type="Proteomes" id="UP000507470">
    <property type="component" value="Unassembled WGS sequence"/>
</dbReference>
<accession>A0A6J8B9F6</accession>
<keyword evidence="2" id="KW-1185">Reference proteome</keyword>
<proteinExistence type="predicted"/>
<protein>
    <submittedName>
        <fullName evidence="1">Uncharacterized protein</fullName>
    </submittedName>
</protein>
<organism evidence="1 2">
    <name type="scientific">Mytilus coruscus</name>
    <name type="common">Sea mussel</name>
    <dbReference type="NCBI Taxonomy" id="42192"/>
    <lineage>
        <taxon>Eukaryota</taxon>
        <taxon>Metazoa</taxon>
        <taxon>Spiralia</taxon>
        <taxon>Lophotrochozoa</taxon>
        <taxon>Mollusca</taxon>
        <taxon>Bivalvia</taxon>
        <taxon>Autobranchia</taxon>
        <taxon>Pteriomorphia</taxon>
        <taxon>Mytilida</taxon>
        <taxon>Mytiloidea</taxon>
        <taxon>Mytilidae</taxon>
        <taxon>Mytilinae</taxon>
        <taxon>Mytilus</taxon>
    </lineage>
</organism>
<dbReference type="EMBL" id="CACVKT020002653">
    <property type="protein sequence ID" value="CAC5379229.1"/>
    <property type="molecule type" value="Genomic_DNA"/>
</dbReference>
<dbReference type="AlphaFoldDB" id="A0A6J8B9F6"/>
<name>A0A6J8B9F6_MYTCO</name>